<dbReference type="GeneID" id="14919466"/>
<sequence length="227" mass="23801">MASLPIGLAPPFLPAFSRSSIHSSQRTPTNRLQPHQPQEMAYIPTWLAMALAAVVGIMCAFAQSPPSGPCLGGAFPDAGNCCPTMINMINFYRDARGCYPTRVANNQVLYADVGGCFPNAQGTYRPAGATCPPGQQCSPTCLPTVVATPQPTRPACPANAQRDPAGCCPRAFGMSLFYRDVRGCYPIATNVGVLYADASGCYPNEAGVYNPAGMACPAGRQCVPACD</sequence>
<accession>L8H0E7</accession>
<dbReference type="AlphaFoldDB" id="L8H0E7"/>
<protein>
    <submittedName>
        <fullName evidence="1">Uncharacterized protein</fullName>
    </submittedName>
</protein>
<dbReference type="EMBL" id="KB007948">
    <property type="protein sequence ID" value="ELR18682.1"/>
    <property type="molecule type" value="Genomic_DNA"/>
</dbReference>
<organism evidence="1 2">
    <name type="scientific">Acanthamoeba castellanii (strain ATCC 30010 / Neff)</name>
    <dbReference type="NCBI Taxonomy" id="1257118"/>
    <lineage>
        <taxon>Eukaryota</taxon>
        <taxon>Amoebozoa</taxon>
        <taxon>Discosea</taxon>
        <taxon>Longamoebia</taxon>
        <taxon>Centramoebida</taxon>
        <taxon>Acanthamoebidae</taxon>
        <taxon>Acanthamoeba</taxon>
    </lineage>
</organism>
<proteinExistence type="predicted"/>
<dbReference type="RefSeq" id="XP_004340725.1">
    <property type="nucleotide sequence ID" value="XM_004340677.1"/>
</dbReference>
<gene>
    <name evidence="1" type="ORF">ACA1_394280</name>
</gene>
<dbReference type="KEGG" id="acan:ACA1_394280"/>
<evidence type="ECO:0000313" key="2">
    <source>
        <dbReference type="Proteomes" id="UP000011083"/>
    </source>
</evidence>
<evidence type="ECO:0000313" key="1">
    <source>
        <dbReference type="EMBL" id="ELR18682.1"/>
    </source>
</evidence>
<dbReference type="VEuPathDB" id="AmoebaDB:ACA1_394280"/>
<name>L8H0E7_ACACF</name>
<keyword evidence="2" id="KW-1185">Reference proteome</keyword>
<reference evidence="1 2" key="1">
    <citation type="journal article" date="2013" name="Genome Biol.">
        <title>Genome of Acanthamoeba castellanii highlights extensive lateral gene transfer and early evolution of tyrosine kinase signaling.</title>
        <authorList>
            <person name="Clarke M."/>
            <person name="Lohan A.J."/>
            <person name="Liu B."/>
            <person name="Lagkouvardos I."/>
            <person name="Roy S."/>
            <person name="Zafar N."/>
            <person name="Bertelli C."/>
            <person name="Schilde C."/>
            <person name="Kianianmomeni A."/>
            <person name="Burglin T.R."/>
            <person name="Frech C."/>
            <person name="Turcotte B."/>
            <person name="Kopec K.O."/>
            <person name="Synnott J.M."/>
            <person name="Choo C."/>
            <person name="Paponov I."/>
            <person name="Finkler A."/>
            <person name="Soon Heng Tan C."/>
            <person name="Hutchins A.P."/>
            <person name="Weinmeier T."/>
            <person name="Rattei T."/>
            <person name="Chu J.S."/>
            <person name="Gimenez G."/>
            <person name="Irimia M."/>
            <person name="Rigden D.J."/>
            <person name="Fitzpatrick D.A."/>
            <person name="Lorenzo-Morales J."/>
            <person name="Bateman A."/>
            <person name="Chiu C.H."/>
            <person name="Tang P."/>
            <person name="Hegemann P."/>
            <person name="Fromm H."/>
            <person name="Raoult D."/>
            <person name="Greub G."/>
            <person name="Miranda-Saavedra D."/>
            <person name="Chen N."/>
            <person name="Nash P."/>
            <person name="Ginger M.L."/>
            <person name="Horn M."/>
            <person name="Schaap P."/>
            <person name="Caler L."/>
            <person name="Loftus B."/>
        </authorList>
    </citation>
    <scope>NUCLEOTIDE SEQUENCE [LARGE SCALE GENOMIC DNA]</scope>
    <source>
        <strain evidence="1 2">Neff</strain>
    </source>
</reference>
<dbReference type="Proteomes" id="UP000011083">
    <property type="component" value="Unassembled WGS sequence"/>
</dbReference>